<evidence type="ECO:0000256" key="1">
    <source>
        <dbReference type="SAM" id="Phobius"/>
    </source>
</evidence>
<name>A0A1B0CY40_LUTLO</name>
<accession>A0A1B0CY40</accession>
<dbReference type="Proteomes" id="UP000092461">
    <property type="component" value="Unassembled WGS sequence"/>
</dbReference>
<organism evidence="2 3">
    <name type="scientific">Lutzomyia longipalpis</name>
    <name type="common">Sand fly</name>
    <dbReference type="NCBI Taxonomy" id="7200"/>
    <lineage>
        <taxon>Eukaryota</taxon>
        <taxon>Metazoa</taxon>
        <taxon>Ecdysozoa</taxon>
        <taxon>Arthropoda</taxon>
        <taxon>Hexapoda</taxon>
        <taxon>Insecta</taxon>
        <taxon>Pterygota</taxon>
        <taxon>Neoptera</taxon>
        <taxon>Endopterygota</taxon>
        <taxon>Diptera</taxon>
        <taxon>Nematocera</taxon>
        <taxon>Psychodoidea</taxon>
        <taxon>Psychodidae</taxon>
        <taxon>Lutzomyia</taxon>
        <taxon>Lutzomyia</taxon>
    </lineage>
</organism>
<evidence type="ECO:0000313" key="2">
    <source>
        <dbReference type="EnsemblMetazoa" id="LLOJ010039-PA"/>
    </source>
</evidence>
<sequence length="118" mass="14075">MAFLECELKHKSDGSLIARGGQTKFVDLGPKGGLHNKITRIKWQKLSDCLKVWQFFDLFNLLLKYTEIFLFIKQLKYIRNSYHYSHAVLLYIFFHIFFYSLRFISLYNNSLISSFFSI</sequence>
<proteinExistence type="predicted"/>
<dbReference type="VEuPathDB" id="VectorBase:LLOJ010039"/>
<dbReference type="EnsemblMetazoa" id="LLOJ010039-RA">
    <property type="protein sequence ID" value="LLOJ010039-PA"/>
    <property type="gene ID" value="LLOJ010039"/>
</dbReference>
<dbReference type="EMBL" id="AJWK01035415">
    <property type="status" value="NOT_ANNOTATED_CDS"/>
    <property type="molecule type" value="Genomic_DNA"/>
</dbReference>
<evidence type="ECO:0000313" key="3">
    <source>
        <dbReference type="Proteomes" id="UP000092461"/>
    </source>
</evidence>
<dbReference type="AlphaFoldDB" id="A0A1B0CY40"/>
<protein>
    <submittedName>
        <fullName evidence="2">Uncharacterized protein</fullName>
    </submittedName>
</protein>
<reference evidence="2" key="1">
    <citation type="submission" date="2020-05" db="UniProtKB">
        <authorList>
            <consortium name="EnsemblMetazoa"/>
        </authorList>
    </citation>
    <scope>IDENTIFICATION</scope>
    <source>
        <strain evidence="2">Jacobina</strain>
    </source>
</reference>
<feature type="transmembrane region" description="Helical" evidence="1">
    <location>
        <begin position="84"/>
        <end position="104"/>
    </location>
</feature>
<keyword evidence="1" id="KW-0812">Transmembrane</keyword>
<keyword evidence="1" id="KW-1133">Transmembrane helix</keyword>
<keyword evidence="1" id="KW-0472">Membrane</keyword>
<keyword evidence="3" id="KW-1185">Reference proteome</keyword>